<dbReference type="Pfam" id="PF01018">
    <property type="entry name" value="GTP1_OBG"/>
    <property type="match status" value="1"/>
</dbReference>
<dbReference type="NCBIfam" id="NF008956">
    <property type="entry name" value="PRK12299.1"/>
    <property type="match status" value="1"/>
</dbReference>
<dbReference type="Pfam" id="PF09269">
    <property type="entry name" value="DUF1967"/>
    <property type="match status" value="1"/>
</dbReference>
<evidence type="ECO:0000259" key="12">
    <source>
        <dbReference type="PROSITE" id="PS51883"/>
    </source>
</evidence>
<dbReference type="KEGG" id="acae:HYG86_01820"/>
<dbReference type="InterPro" id="IPR031167">
    <property type="entry name" value="G_OBG"/>
</dbReference>
<comment type="subcellular location">
    <subcellularLocation>
        <location evidence="9">Cytoplasm</location>
    </subcellularLocation>
</comment>
<dbReference type="AlphaFoldDB" id="A0A7G9W4I1"/>
<dbReference type="RefSeq" id="WP_213167262.1">
    <property type="nucleotide sequence ID" value="NZ_CP058559.1"/>
</dbReference>
<evidence type="ECO:0000256" key="8">
    <source>
        <dbReference type="ARBA" id="ARBA00023134"/>
    </source>
</evidence>
<dbReference type="SUPFAM" id="SSF52540">
    <property type="entry name" value="P-loop containing nucleoside triphosphate hydrolases"/>
    <property type="match status" value="1"/>
</dbReference>
<protein>
    <recommendedName>
        <fullName evidence="9">GTPase Obg</fullName>
        <ecNumber evidence="9">3.6.5.-</ecNumber>
    </recommendedName>
    <alternativeName>
        <fullName evidence="9">GTP-binding protein Obg</fullName>
    </alternativeName>
</protein>
<dbReference type="PIRSF" id="PIRSF002401">
    <property type="entry name" value="GTP_bd_Obg/CgtA"/>
    <property type="match status" value="1"/>
</dbReference>
<dbReference type="InterPro" id="IPR036726">
    <property type="entry name" value="GTP1_OBG_dom_sf"/>
</dbReference>
<evidence type="ECO:0000256" key="9">
    <source>
        <dbReference type="HAMAP-Rule" id="MF_01454"/>
    </source>
</evidence>
<dbReference type="InterPro" id="IPR036346">
    <property type="entry name" value="GTP-bd_prot_GTP1/OBG_C_sf"/>
</dbReference>
<dbReference type="PROSITE" id="PS51883">
    <property type="entry name" value="OBG"/>
    <property type="match status" value="1"/>
</dbReference>
<dbReference type="GO" id="GO:0005737">
    <property type="term" value="C:cytoplasm"/>
    <property type="evidence" value="ECO:0007669"/>
    <property type="project" value="UniProtKB-SubCell"/>
</dbReference>
<evidence type="ECO:0000313" key="13">
    <source>
        <dbReference type="EMBL" id="QNO13593.1"/>
    </source>
</evidence>
<dbReference type="HAMAP" id="MF_01454">
    <property type="entry name" value="GTPase_Obg"/>
    <property type="match status" value="1"/>
</dbReference>
<keyword evidence="7 9" id="KW-0460">Magnesium</keyword>
<dbReference type="InterPro" id="IPR045086">
    <property type="entry name" value="OBG_GTPase"/>
</dbReference>
<feature type="binding site" evidence="9">
    <location>
        <position position="192"/>
    </location>
    <ligand>
        <name>Mg(2+)</name>
        <dbReference type="ChEBI" id="CHEBI:18420"/>
    </ligand>
</feature>
<comment type="cofactor">
    <cofactor evidence="1 9">
        <name>Mg(2+)</name>
        <dbReference type="ChEBI" id="CHEBI:18420"/>
    </cofactor>
</comment>
<dbReference type="PROSITE" id="PS00905">
    <property type="entry name" value="GTP1_OBG"/>
    <property type="match status" value="1"/>
</dbReference>
<dbReference type="SUPFAM" id="SSF102741">
    <property type="entry name" value="Obg GTP-binding protein C-terminal domain"/>
    <property type="match status" value="1"/>
</dbReference>
<dbReference type="InterPro" id="IPR006073">
    <property type="entry name" value="GTP-bd"/>
</dbReference>
<dbReference type="InterPro" id="IPR027417">
    <property type="entry name" value="P-loop_NTPase"/>
</dbReference>
<keyword evidence="4 9" id="KW-0479">Metal-binding</keyword>
<reference evidence="13 14" key="1">
    <citation type="submission" date="2020-07" db="EMBL/GenBank/DDBJ databases">
        <title>Alkalicella. sp. LB2 genome.</title>
        <authorList>
            <person name="Postec A."/>
            <person name="Quemeneur M."/>
        </authorList>
    </citation>
    <scope>NUCLEOTIDE SEQUENCE [LARGE SCALE GENOMIC DNA]</scope>
    <source>
        <strain evidence="13 14">LB2</strain>
    </source>
</reference>
<feature type="binding site" evidence="9">
    <location>
        <begin position="211"/>
        <end position="214"/>
    </location>
    <ligand>
        <name>GTP</name>
        <dbReference type="ChEBI" id="CHEBI:37565"/>
    </ligand>
</feature>
<keyword evidence="3 9" id="KW-0963">Cytoplasm</keyword>
<dbReference type="EC" id="3.6.5.-" evidence="9"/>
<evidence type="ECO:0000259" key="10">
    <source>
        <dbReference type="PROSITE" id="PS51710"/>
    </source>
</evidence>
<feature type="binding site" evidence="9">
    <location>
        <begin position="281"/>
        <end position="284"/>
    </location>
    <ligand>
        <name>GTP</name>
        <dbReference type="ChEBI" id="CHEBI:37565"/>
    </ligand>
</feature>
<keyword evidence="8 9" id="KW-0342">GTP-binding</keyword>
<dbReference type="InterPro" id="IPR005225">
    <property type="entry name" value="Small_GTP-bd"/>
</dbReference>
<dbReference type="Pfam" id="PF01926">
    <property type="entry name" value="MMR_HSR1"/>
    <property type="match status" value="1"/>
</dbReference>
<dbReference type="FunFam" id="2.70.210.12:FF:000001">
    <property type="entry name" value="GTPase Obg"/>
    <property type="match status" value="1"/>
</dbReference>
<dbReference type="NCBIfam" id="TIGR03595">
    <property type="entry name" value="Obg_CgtA_exten"/>
    <property type="match status" value="1"/>
</dbReference>
<dbReference type="GO" id="GO:0005525">
    <property type="term" value="F:GTP binding"/>
    <property type="evidence" value="ECO:0007669"/>
    <property type="project" value="UniProtKB-UniRule"/>
</dbReference>
<gene>
    <name evidence="13" type="primary">obgE</name>
    <name evidence="9" type="synonym">obg</name>
    <name evidence="13" type="ORF">HYG86_01820</name>
</gene>
<dbReference type="GO" id="GO:0000287">
    <property type="term" value="F:magnesium ion binding"/>
    <property type="evidence" value="ECO:0007669"/>
    <property type="project" value="InterPro"/>
</dbReference>
<dbReference type="PANTHER" id="PTHR11702:SF31">
    <property type="entry name" value="MITOCHONDRIAL RIBOSOME-ASSOCIATED GTPASE 2"/>
    <property type="match status" value="1"/>
</dbReference>
<feature type="binding site" evidence="9">
    <location>
        <begin position="165"/>
        <end position="172"/>
    </location>
    <ligand>
        <name>GTP</name>
        <dbReference type="ChEBI" id="CHEBI:37565"/>
    </ligand>
</feature>
<dbReference type="InterPro" id="IPR014100">
    <property type="entry name" value="GTP-bd_Obg/CgtA"/>
</dbReference>
<feature type="binding site" evidence="9">
    <location>
        <begin position="310"/>
        <end position="312"/>
    </location>
    <ligand>
        <name>GTP</name>
        <dbReference type="ChEBI" id="CHEBI:37565"/>
    </ligand>
</feature>
<dbReference type="PROSITE" id="PS51710">
    <property type="entry name" value="G_OBG"/>
    <property type="match status" value="1"/>
</dbReference>
<feature type="domain" description="OCT" evidence="11">
    <location>
        <begin position="345"/>
        <end position="421"/>
    </location>
</feature>
<evidence type="ECO:0000256" key="3">
    <source>
        <dbReference type="ARBA" id="ARBA00022490"/>
    </source>
</evidence>
<dbReference type="Gene3D" id="2.70.210.12">
    <property type="entry name" value="GTP1/OBG domain"/>
    <property type="match status" value="1"/>
</dbReference>
<evidence type="ECO:0000313" key="14">
    <source>
        <dbReference type="Proteomes" id="UP000516160"/>
    </source>
</evidence>
<feature type="binding site" evidence="9">
    <location>
        <begin position="190"/>
        <end position="194"/>
    </location>
    <ligand>
        <name>GTP</name>
        <dbReference type="ChEBI" id="CHEBI:37565"/>
    </ligand>
</feature>
<dbReference type="PRINTS" id="PR00326">
    <property type="entry name" value="GTP1OBG"/>
</dbReference>
<dbReference type="CDD" id="cd01898">
    <property type="entry name" value="Obg"/>
    <property type="match status" value="1"/>
</dbReference>
<organism evidence="13 14">
    <name type="scientific">Alkalicella caledoniensis</name>
    <dbReference type="NCBI Taxonomy" id="2731377"/>
    <lineage>
        <taxon>Bacteria</taxon>
        <taxon>Bacillati</taxon>
        <taxon>Bacillota</taxon>
        <taxon>Clostridia</taxon>
        <taxon>Eubacteriales</taxon>
        <taxon>Proteinivoracaceae</taxon>
        <taxon>Alkalicella</taxon>
    </lineage>
</organism>
<evidence type="ECO:0000256" key="6">
    <source>
        <dbReference type="ARBA" id="ARBA00022801"/>
    </source>
</evidence>
<dbReference type="Proteomes" id="UP000516160">
    <property type="component" value="Chromosome"/>
</dbReference>
<evidence type="ECO:0000256" key="4">
    <source>
        <dbReference type="ARBA" id="ARBA00022723"/>
    </source>
</evidence>
<dbReference type="PROSITE" id="PS51881">
    <property type="entry name" value="OCT"/>
    <property type="match status" value="1"/>
</dbReference>
<feature type="binding site" evidence="9">
    <location>
        <position position="172"/>
    </location>
    <ligand>
        <name>Mg(2+)</name>
        <dbReference type="ChEBI" id="CHEBI:18420"/>
    </ligand>
</feature>
<keyword evidence="6 9" id="KW-0378">Hydrolase</keyword>
<keyword evidence="14" id="KW-1185">Reference proteome</keyword>
<dbReference type="NCBIfam" id="TIGR02729">
    <property type="entry name" value="Obg_CgtA"/>
    <property type="match status" value="1"/>
</dbReference>
<evidence type="ECO:0000259" key="11">
    <source>
        <dbReference type="PROSITE" id="PS51881"/>
    </source>
</evidence>
<feature type="domain" description="Obg" evidence="12">
    <location>
        <begin position="1"/>
        <end position="158"/>
    </location>
</feature>
<dbReference type="NCBIfam" id="NF008955">
    <property type="entry name" value="PRK12297.1"/>
    <property type="match status" value="1"/>
</dbReference>
<name>A0A7G9W4I1_ALKCA</name>
<dbReference type="GO" id="GO:0042254">
    <property type="term" value="P:ribosome biogenesis"/>
    <property type="evidence" value="ECO:0007669"/>
    <property type="project" value="UniProtKB-UniRule"/>
</dbReference>
<comment type="subunit">
    <text evidence="9">Monomer.</text>
</comment>
<evidence type="ECO:0000256" key="7">
    <source>
        <dbReference type="ARBA" id="ARBA00022842"/>
    </source>
</evidence>
<dbReference type="InterPro" id="IPR006074">
    <property type="entry name" value="GTP1-OBG_CS"/>
</dbReference>
<evidence type="ECO:0000256" key="5">
    <source>
        <dbReference type="ARBA" id="ARBA00022741"/>
    </source>
</evidence>
<proteinExistence type="inferred from homology"/>
<dbReference type="NCBIfam" id="TIGR00231">
    <property type="entry name" value="small_GTP"/>
    <property type="match status" value="1"/>
</dbReference>
<keyword evidence="5 9" id="KW-0547">Nucleotide-binding</keyword>
<comment type="function">
    <text evidence="9">An essential GTPase which binds GTP, GDP and possibly (p)ppGpp with moderate affinity, with high nucleotide exchange rates and a fairly low GTP hydrolysis rate. Plays a role in control of the cell cycle, stress response, ribosome biogenesis and in those bacteria that undergo differentiation, in morphogenesis control.</text>
</comment>
<feature type="domain" description="OBG-type G" evidence="10">
    <location>
        <begin position="159"/>
        <end position="329"/>
    </location>
</feature>
<dbReference type="Gene3D" id="3.30.300.350">
    <property type="entry name" value="GTP-binding protein OBG, C-terminal domain"/>
    <property type="match status" value="1"/>
</dbReference>
<dbReference type="EMBL" id="CP058559">
    <property type="protein sequence ID" value="QNO13593.1"/>
    <property type="molecule type" value="Genomic_DNA"/>
</dbReference>
<dbReference type="GO" id="GO:0003924">
    <property type="term" value="F:GTPase activity"/>
    <property type="evidence" value="ECO:0007669"/>
    <property type="project" value="UniProtKB-UniRule"/>
</dbReference>
<comment type="similarity">
    <text evidence="2 9">Belongs to the TRAFAC class OBG-HflX-like GTPase superfamily. OBG GTPase family.</text>
</comment>
<accession>A0A7G9W4I1</accession>
<dbReference type="InterPro" id="IPR006169">
    <property type="entry name" value="GTP1_OBG_dom"/>
</dbReference>
<dbReference type="Gene3D" id="3.40.50.300">
    <property type="entry name" value="P-loop containing nucleotide triphosphate hydrolases"/>
    <property type="match status" value="1"/>
</dbReference>
<sequence length="421" mass="46779">MFVDKTKIYVKAGDGGHGAATFRREKYVAYGGPDGGDGGTGGSIIFRADPNINTLIDFRFKRKHKAENGVNGARKKCHGRRGENLVLNIPVGTIVREAQTGHLIADLSEEGQEEIIVKGGRGGRGNARFVNSVRQAPTIAERGEPGVEIEVLLELKLLADVGLVGFPNVGKSTFLSKVTKAEPKIGNYHFTTIHPNLGVAKAKDKSFVIADIPGLIEGAHEGAGLGLQFLRHIERTRMLLHVIDISGSENRDPYEDFTSINNELKMYNEKLAELPQVIVANKIDLLEDSTQVIEEFKAKINNQYEIFPLSAATKEGIEDLLNYLATKLETIPKVEIFKAEDFKVYKPEPEEEFTISKDNEVFVVHGKNIEKLVAMTNFDNTDSVLRFQRIFRKIGIEDALRQKGVKEGDTVRILDMEFDFQ</sequence>
<evidence type="ECO:0000256" key="2">
    <source>
        <dbReference type="ARBA" id="ARBA00007699"/>
    </source>
</evidence>
<evidence type="ECO:0000256" key="1">
    <source>
        <dbReference type="ARBA" id="ARBA00001946"/>
    </source>
</evidence>
<dbReference type="NCBIfam" id="NF008954">
    <property type="entry name" value="PRK12296.1"/>
    <property type="match status" value="1"/>
</dbReference>
<dbReference type="PANTHER" id="PTHR11702">
    <property type="entry name" value="DEVELOPMENTALLY REGULATED GTP-BINDING PROTEIN-RELATED"/>
    <property type="match status" value="1"/>
</dbReference>
<dbReference type="SUPFAM" id="SSF82051">
    <property type="entry name" value="Obg GTP-binding protein N-terminal domain"/>
    <property type="match status" value="1"/>
</dbReference>
<dbReference type="InterPro" id="IPR015349">
    <property type="entry name" value="OCT_dom"/>
</dbReference>